<dbReference type="AlphaFoldDB" id="A0AAV6JXT1"/>
<sequence length="62" mass="6926">MTMRSLMMVLFPYIMEMVYIPSRAALPFIHAAGSTADHSENLKVAMQGYLNHILGNLDIVNS</sequence>
<gene>
    <name evidence="1" type="ORF">RHGRI_017432</name>
</gene>
<organism evidence="1 2">
    <name type="scientific">Rhododendron griersonianum</name>
    <dbReference type="NCBI Taxonomy" id="479676"/>
    <lineage>
        <taxon>Eukaryota</taxon>
        <taxon>Viridiplantae</taxon>
        <taxon>Streptophyta</taxon>
        <taxon>Embryophyta</taxon>
        <taxon>Tracheophyta</taxon>
        <taxon>Spermatophyta</taxon>
        <taxon>Magnoliopsida</taxon>
        <taxon>eudicotyledons</taxon>
        <taxon>Gunneridae</taxon>
        <taxon>Pentapetalae</taxon>
        <taxon>asterids</taxon>
        <taxon>Ericales</taxon>
        <taxon>Ericaceae</taxon>
        <taxon>Ericoideae</taxon>
        <taxon>Rhodoreae</taxon>
        <taxon>Rhododendron</taxon>
    </lineage>
</organism>
<evidence type="ECO:0000313" key="2">
    <source>
        <dbReference type="Proteomes" id="UP000823749"/>
    </source>
</evidence>
<proteinExistence type="predicted"/>
<dbReference type="EMBL" id="JACTNZ010000006">
    <property type="protein sequence ID" value="KAG5544970.1"/>
    <property type="molecule type" value="Genomic_DNA"/>
</dbReference>
<reference evidence="1 2" key="1">
    <citation type="submission" date="2020-08" db="EMBL/GenBank/DDBJ databases">
        <title>Plant Genome Project.</title>
        <authorList>
            <person name="Zhang R.-G."/>
        </authorList>
    </citation>
    <scope>NUCLEOTIDE SEQUENCE [LARGE SCALE GENOMIC DNA]</scope>
    <source>
        <strain evidence="1">WSP0</strain>
        <tissue evidence="1">Leaf</tissue>
    </source>
</reference>
<keyword evidence="2" id="KW-1185">Reference proteome</keyword>
<name>A0AAV6JXT1_9ERIC</name>
<dbReference type="Proteomes" id="UP000823749">
    <property type="component" value="Chromosome 6"/>
</dbReference>
<accession>A0AAV6JXT1</accession>
<evidence type="ECO:0000313" key="1">
    <source>
        <dbReference type="EMBL" id="KAG5544971.1"/>
    </source>
</evidence>
<comment type="caution">
    <text evidence="1">The sequence shown here is derived from an EMBL/GenBank/DDBJ whole genome shotgun (WGS) entry which is preliminary data.</text>
</comment>
<protein>
    <submittedName>
        <fullName evidence="1">Uncharacterized protein</fullName>
    </submittedName>
</protein>
<dbReference type="EMBL" id="JACTNZ010000006">
    <property type="protein sequence ID" value="KAG5544971.1"/>
    <property type="molecule type" value="Genomic_DNA"/>
</dbReference>